<feature type="transmembrane region" description="Helical" evidence="1">
    <location>
        <begin position="159"/>
        <end position="182"/>
    </location>
</feature>
<dbReference type="Pfam" id="PF22936">
    <property type="entry name" value="Pol_BBD"/>
    <property type="match status" value="1"/>
</dbReference>
<proteinExistence type="predicted"/>
<dbReference type="InterPro" id="IPR054722">
    <property type="entry name" value="PolX-like_BBD"/>
</dbReference>
<feature type="transmembrane region" description="Helical" evidence="1">
    <location>
        <begin position="17"/>
        <end position="38"/>
    </location>
</feature>
<keyword evidence="1" id="KW-1133">Transmembrane helix</keyword>
<organism evidence="3 4">
    <name type="scientific">Dillenia turbinata</name>
    <dbReference type="NCBI Taxonomy" id="194707"/>
    <lineage>
        <taxon>Eukaryota</taxon>
        <taxon>Viridiplantae</taxon>
        <taxon>Streptophyta</taxon>
        <taxon>Embryophyta</taxon>
        <taxon>Tracheophyta</taxon>
        <taxon>Spermatophyta</taxon>
        <taxon>Magnoliopsida</taxon>
        <taxon>eudicotyledons</taxon>
        <taxon>Gunneridae</taxon>
        <taxon>Pentapetalae</taxon>
        <taxon>Dilleniales</taxon>
        <taxon>Dilleniaceae</taxon>
        <taxon>Dillenia</taxon>
    </lineage>
</organism>
<feature type="transmembrane region" description="Helical" evidence="1">
    <location>
        <begin position="128"/>
        <end position="147"/>
    </location>
</feature>
<comment type="caution">
    <text evidence="3">The sequence shown here is derived from an EMBL/GenBank/DDBJ whole genome shotgun (WGS) entry which is preliminary data.</text>
</comment>
<keyword evidence="1" id="KW-0812">Transmembrane</keyword>
<evidence type="ECO:0000259" key="2">
    <source>
        <dbReference type="Pfam" id="PF22936"/>
    </source>
</evidence>
<feature type="domain" description="Retrovirus-related Pol polyprotein from transposon TNT 1-94-like beta-barrel" evidence="2">
    <location>
        <begin position="94"/>
        <end position="167"/>
    </location>
</feature>
<name>A0AAN8U8L4_9MAGN</name>
<dbReference type="Proteomes" id="UP001370490">
    <property type="component" value="Unassembled WGS sequence"/>
</dbReference>
<dbReference type="EMBL" id="JBAMMX010000028">
    <property type="protein sequence ID" value="KAK6912293.1"/>
    <property type="molecule type" value="Genomic_DNA"/>
</dbReference>
<evidence type="ECO:0000313" key="4">
    <source>
        <dbReference type="Proteomes" id="UP001370490"/>
    </source>
</evidence>
<sequence length="189" mass="21357">MENLVCPPTHEPLLMELSILIVVIQSIPVRIASNYMVIQIGGMNSRLKNVMPRLKLRVRLQWLQQSPNSRSHYLLNHHKEINKFSHQAIDSNAWILDSGATDHMTYDAIDFLTTSPPRRTTIANANRVLSSVTGVGTVTLSLAISLYNTLLVHSLSHKLLSISQMSTNLNCVVLMYPTFFLLQDIHTKR</sequence>
<keyword evidence="1" id="KW-0472">Membrane</keyword>
<gene>
    <name evidence="3" type="ORF">RJ641_024386</name>
</gene>
<protein>
    <recommendedName>
        <fullName evidence="2">Retrovirus-related Pol polyprotein from transposon TNT 1-94-like beta-barrel domain-containing protein</fullName>
    </recommendedName>
</protein>
<accession>A0AAN8U8L4</accession>
<reference evidence="3 4" key="1">
    <citation type="submission" date="2023-12" db="EMBL/GenBank/DDBJ databases">
        <title>A high-quality genome assembly for Dillenia turbinata (Dilleniales).</title>
        <authorList>
            <person name="Chanderbali A."/>
        </authorList>
    </citation>
    <scope>NUCLEOTIDE SEQUENCE [LARGE SCALE GENOMIC DNA]</scope>
    <source>
        <strain evidence="3">LSX21</strain>
        <tissue evidence="3">Leaf</tissue>
    </source>
</reference>
<keyword evidence="4" id="KW-1185">Reference proteome</keyword>
<evidence type="ECO:0000256" key="1">
    <source>
        <dbReference type="SAM" id="Phobius"/>
    </source>
</evidence>
<evidence type="ECO:0000313" key="3">
    <source>
        <dbReference type="EMBL" id="KAK6912293.1"/>
    </source>
</evidence>
<dbReference type="AlphaFoldDB" id="A0AAN8U8L4"/>